<protein>
    <submittedName>
        <fullName evidence="14">G_PROTEIN_RECEP_F1_2 domain-containing protein</fullName>
    </submittedName>
</protein>
<keyword evidence="6 10" id="KW-0472">Membrane</keyword>
<feature type="domain" description="G-protein coupled receptors family 1 profile" evidence="11">
    <location>
        <begin position="52"/>
        <end position="249"/>
    </location>
</feature>
<keyword evidence="8 9" id="KW-0807">Transducer</keyword>
<evidence type="ECO:0000256" key="7">
    <source>
        <dbReference type="ARBA" id="ARBA00023170"/>
    </source>
</evidence>
<evidence type="ECO:0000256" key="1">
    <source>
        <dbReference type="ARBA" id="ARBA00004141"/>
    </source>
</evidence>
<dbReference type="Gene3D" id="1.20.1070.10">
    <property type="entry name" value="Rhodopsin 7-helix transmembrane proteins"/>
    <property type="match status" value="1"/>
</dbReference>
<evidence type="ECO:0000313" key="14">
    <source>
        <dbReference type="WBParaSite" id="SBAD_0000864501-mRNA-1"/>
    </source>
</evidence>
<evidence type="ECO:0000256" key="9">
    <source>
        <dbReference type="RuleBase" id="RU000688"/>
    </source>
</evidence>
<dbReference type="InterPro" id="IPR000276">
    <property type="entry name" value="GPCR_Rhodpsn"/>
</dbReference>
<dbReference type="AlphaFoldDB" id="A0A183IXI8"/>
<feature type="transmembrane region" description="Helical" evidence="10">
    <location>
        <begin position="73"/>
        <end position="98"/>
    </location>
</feature>
<dbReference type="GO" id="GO:0043005">
    <property type="term" value="C:neuron projection"/>
    <property type="evidence" value="ECO:0007669"/>
    <property type="project" value="TreeGrafter"/>
</dbReference>
<evidence type="ECO:0000313" key="12">
    <source>
        <dbReference type="EMBL" id="VDP16591.1"/>
    </source>
</evidence>
<dbReference type="GO" id="GO:0005886">
    <property type="term" value="C:plasma membrane"/>
    <property type="evidence" value="ECO:0007669"/>
    <property type="project" value="TreeGrafter"/>
</dbReference>
<evidence type="ECO:0000259" key="11">
    <source>
        <dbReference type="PROSITE" id="PS50262"/>
    </source>
</evidence>
<dbReference type="GO" id="GO:0004983">
    <property type="term" value="F:neuropeptide Y receptor activity"/>
    <property type="evidence" value="ECO:0007669"/>
    <property type="project" value="InterPro"/>
</dbReference>
<keyword evidence="13" id="KW-1185">Reference proteome</keyword>
<dbReference type="PRINTS" id="PR00237">
    <property type="entry name" value="GPCRRHODOPSN"/>
</dbReference>
<dbReference type="InterPro" id="IPR000611">
    <property type="entry name" value="NPY_rcpt"/>
</dbReference>
<keyword evidence="5 9" id="KW-0297">G-protein coupled receptor</keyword>
<accession>A0A183IXI8</accession>
<dbReference type="PANTHER" id="PTHR24235:SF29">
    <property type="entry name" value="GH23382P"/>
    <property type="match status" value="1"/>
</dbReference>
<dbReference type="PROSITE" id="PS50262">
    <property type="entry name" value="G_PROTEIN_RECEP_F1_2"/>
    <property type="match status" value="1"/>
</dbReference>
<comment type="similarity">
    <text evidence="2 9">Belongs to the G-protein coupled receptor 1 family.</text>
</comment>
<evidence type="ECO:0000256" key="10">
    <source>
        <dbReference type="SAM" id="Phobius"/>
    </source>
</evidence>
<name>A0A183IXI8_9BILA</name>
<reference evidence="14" key="1">
    <citation type="submission" date="2016-06" db="UniProtKB">
        <authorList>
            <consortium name="WormBaseParasite"/>
        </authorList>
    </citation>
    <scope>IDENTIFICATION</scope>
</reference>
<sequence>MAVAAIINASLNSSLRSCAERALEVDSLHEHIASKVALGVVYVLIFTTALFGNGLVIFVVIRNHSMQTVTNFFICNLALSDIFVNITSLWLTPLYVYLARWVWGRVMCHMMPLTQGTSIFISSLTLTAIAVDRYIVILNPFRKRMTVSTCLTVIVSIWLLSLMLVAPYALHMSLVYDQDCGIFICLEVWEYVQLQAAYGFVVLALQFGIPFLIITFCYSRIWYHLSTRNTLVNLRSSAELRRKKRLLKV</sequence>
<reference evidence="12 13" key="2">
    <citation type="submission" date="2018-11" db="EMBL/GenBank/DDBJ databases">
        <authorList>
            <consortium name="Pathogen Informatics"/>
        </authorList>
    </citation>
    <scope>NUCLEOTIDE SEQUENCE [LARGE SCALE GENOMIC DNA]</scope>
</reference>
<proteinExistence type="inferred from homology"/>
<evidence type="ECO:0000256" key="6">
    <source>
        <dbReference type="ARBA" id="ARBA00023136"/>
    </source>
</evidence>
<evidence type="ECO:0000256" key="2">
    <source>
        <dbReference type="ARBA" id="ARBA00010663"/>
    </source>
</evidence>
<dbReference type="WBParaSite" id="SBAD_0000864501-mRNA-1">
    <property type="protein sequence ID" value="SBAD_0000864501-mRNA-1"/>
    <property type="gene ID" value="SBAD_0000864501"/>
</dbReference>
<keyword evidence="4 10" id="KW-1133">Transmembrane helix</keyword>
<feature type="transmembrane region" description="Helical" evidence="10">
    <location>
        <begin position="118"/>
        <end position="138"/>
    </location>
</feature>
<keyword evidence="3 9" id="KW-0812">Transmembrane</keyword>
<dbReference type="Pfam" id="PF00001">
    <property type="entry name" value="7tm_1"/>
    <property type="match status" value="1"/>
</dbReference>
<organism evidence="14">
    <name type="scientific">Soboliphyme baturini</name>
    <dbReference type="NCBI Taxonomy" id="241478"/>
    <lineage>
        <taxon>Eukaryota</taxon>
        <taxon>Metazoa</taxon>
        <taxon>Ecdysozoa</taxon>
        <taxon>Nematoda</taxon>
        <taxon>Enoplea</taxon>
        <taxon>Dorylaimia</taxon>
        <taxon>Dioctophymatida</taxon>
        <taxon>Dioctophymatoidea</taxon>
        <taxon>Soboliphymatidae</taxon>
        <taxon>Soboliphyme</taxon>
    </lineage>
</organism>
<comment type="subcellular location">
    <subcellularLocation>
        <location evidence="1">Membrane</location>
        <topology evidence="1">Multi-pass membrane protein</topology>
    </subcellularLocation>
</comment>
<gene>
    <name evidence="12" type="ORF">SBAD_LOCUS8336</name>
</gene>
<dbReference type="EMBL" id="UZAM01011493">
    <property type="protein sequence ID" value="VDP16591.1"/>
    <property type="molecule type" value="Genomic_DNA"/>
</dbReference>
<dbReference type="SUPFAM" id="SSF81321">
    <property type="entry name" value="Family A G protein-coupled receptor-like"/>
    <property type="match status" value="1"/>
</dbReference>
<dbReference type="OrthoDB" id="9046662at2759"/>
<dbReference type="PANTHER" id="PTHR24235">
    <property type="entry name" value="NEUROPEPTIDE Y RECEPTOR"/>
    <property type="match status" value="1"/>
</dbReference>
<evidence type="ECO:0000313" key="13">
    <source>
        <dbReference type="Proteomes" id="UP000270296"/>
    </source>
</evidence>
<feature type="transmembrane region" description="Helical" evidence="10">
    <location>
        <begin position="196"/>
        <end position="218"/>
    </location>
</feature>
<evidence type="ECO:0000256" key="8">
    <source>
        <dbReference type="ARBA" id="ARBA00023224"/>
    </source>
</evidence>
<dbReference type="PRINTS" id="PR01012">
    <property type="entry name" value="NRPEPTIDEYR"/>
</dbReference>
<evidence type="ECO:0000256" key="5">
    <source>
        <dbReference type="ARBA" id="ARBA00023040"/>
    </source>
</evidence>
<feature type="transmembrane region" description="Helical" evidence="10">
    <location>
        <begin position="36"/>
        <end position="61"/>
    </location>
</feature>
<dbReference type="GO" id="GO:0042923">
    <property type="term" value="F:neuropeptide binding"/>
    <property type="evidence" value="ECO:0007669"/>
    <property type="project" value="TreeGrafter"/>
</dbReference>
<evidence type="ECO:0000256" key="4">
    <source>
        <dbReference type="ARBA" id="ARBA00022989"/>
    </source>
</evidence>
<feature type="transmembrane region" description="Helical" evidence="10">
    <location>
        <begin position="150"/>
        <end position="170"/>
    </location>
</feature>
<evidence type="ECO:0000256" key="3">
    <source>
        <dbReference type="ARBA" id="ARBA00022692"/>
    </source>
</evidence>
<dbReference type="Proteomes" id="UP000270296">
    <property type="component" value="Unassembled WGS sequence"/>
</dbReference>
<dbReference type="InterPro" id="IPR017452">
    <property type="entry name" value="GPCR_Rhodpsn_7TM"/>
</dbReference>
<dbReference type="PROSITE" id="PS00237">
    <property type="entry name" value="G_PROTEIN_RECEP_F1_1"/>
    <property type="match status" value="1"/>
</dbReference>
<keyword evidence="7 9" id="KW-0675">Receptor</keyword>